<dbReference type="Pfam" id="PF03372">
    <property type="entry name" value="Exo_endo_phos"/>
    <property type="match status" value="1"/>
</dbReference>
<accession>A0ABT5HQK0</accession>
<dbReference type="Proteomes" id="UP001214854">
    <property type="component" value="Unassembled WGS sequence"/>
</dbReference>
<name>A0ABT5HQK0_9CAUL</name>
<feature type="domain" description="Endonuclease/exonuclease/phosphatase" evidence="1">
    <location>
        <begin position="35"/>
        <end position="240"/>
    </location>
</feature>
<dbReference type="InterPro" id="IPR005135">
    <property type="entry name" value="Endo/exonuclease/phosphatase"/>
</dbReference>
<organism evidence="2 3">
    <name type="scientific">Asticcacaulis aquaticus</name>
    <dbReference type="NCBI Taxonomy" id="2984212"/>
    <lineage>
        <taxon>Bacteria</taxon>
        <taxon>Pseudomonadati</taxon>
        <taxon>Pseudomonadota</taxon>
        <taxon>Alphaproteobacteria</taxon>
        <taxon>Caulobacterales</taxon>
        <taxon>Caulobacteraceae</taxon>
        <taxon>Asticcacaulis</taxon>
    </lineage>
</organism>
<comment type="caution">
    <text evidence="2">The sequence shown here is derived from an EMBL/GenBank/DDBJ whole genome shotgun (WGS) entry which is preliminary data.</text>
</comment>
<gene>
    <name evidence="2" type="ORF">PQU92_03615</name>
</gene>
<keyword evidence="3" id="KW-1185">Reference proteome</keyword>
<evidence type="ECO:0000259" key="1">
    <source>
        <dbReference type="Pfam" id="PF03372"/>
    </source>
</evidence>
<proteinExistence type="predicted"/>
<dbReference type="InterPro" id="IPR036691">
    <property type="entry name" value="Endo/exonu/phosph_ase_sf"/>
</dbReference>
<sequence length="258" mass="29503">MRILFSNLGYATGISGSLYHHVTKAFRHVYQSPAAQKAVLAQFRQIIDRETPDLCCLVELDQGSVHSGGFNQVQALMCQDYTVYDIEGKYGPDSHLTRLPFHHGKSNAFIAKQPFAFDYLYFRDGSKRLVHRIVLREGLTLFFTHFSLQRPVREKQFQQMREWIDAAGGEVMILADFNTFNGLEELAPLLDGGDLMLLNATDTTTFSFHRWRHLLDLCVCSTSLEGRLAMQVIPQPFSDHAALLVEEVDFDHEKHEKH</sequence>
<dbReference type="Gene3D" id="3.60.10.10">
    <property type="entry name" value="Endonuclease/exonuclease/phosphatase"/>
    <property type="match status" value="1"/>
</dbReference>
<reference evidence="2 3" key="1">
    <citation type="submission" date="2023-01" db="EMBL/GenBank/DDBJ databases">
        <title>Novel species of the genus Asticcacaulis isolated from rivers.</title>
        <authorList>
            <person name="Lu H."/>
        </authorList>
    </citation>
    <scope>NUCLEOTIDE SEQUENCE [LARGE SCALE GENOMIC DNA]</scope>
    <source>
        <strain evidence="2 3">BYS171W</strain>
    </source>
</reference>
<protein>
    <recommendedName>
        <fullName evidence="1">Endonuclease/exonuclease/phosphatase domain-containing protein</fullName>
    </recommendedName>
</protein>
<dbReference type="EMBL" id="JAQQKX010000002">
    <property type="protein sequence ID" value="MDC7682347.1"/>
    <property type="molecule type" value="Genomic_DNA"/>
</dbReference>
<dbReference type="RefSeq" id="WP_272746840.1">
    <property type="nucleotide sequence ID" value="NZ_JAQQKX010000002.1"/>
</dbReference>
<evidence type="ECO:0000313" key="2">
    <source>
        <dbReference type="EMBL" id="MDC7682347.1"/>
    </source>
</evidence>
<evidence type="ECO:0000313" key="3">
    <source>
        <dbReference type="Proteomes" id="UP001214854"/>
    </source>
</evidence>
<dbReference type="SUPFAM" id="SSF56219">
    <property type="entry name" value="DNase I-like"/>
    <property type="match status" value="1"/>
</dbReference>